<dbReference type="Proteomes" id="UP000808349">
    <property type="component" value="Unassembled WGS sequence"/>
</dbReference>
<evidence type="ECO:0000313" key="3">
    <source>
        <dbReference type="Proteomes" id="UP000808349"/>
    </source>
</evidence>
<protein>
    <recommendedName>
        <fullName evidence="4">Outer membrane protein beta-barrel domain-containing protein</fullName>
    </recommendedName>
</protein>
<keyword evidence="1" id="KW-0812">Transmembrane</keyword>
<keyword evidence="1" id="KW-0472">Membrane</keyword>
<keyword evidence="1" id="KW-1133">Transmembrane helix</keyword>
<sequence length="445" mass="51623">MNEQDFDKKIGASLRINKESVPSKEQWTKMNHLLNQTKTKHRRILLPWFITAITLIGAGSYTTHLNHKMNHLQHEIDFAQITYKDRSNIHMITDTCFSEIDLIKKNIVIKNIYKTNYVWNSSNVGNNIEAKENDIITQTKFVDHSDVLINSKQSYSNHYPFYKTSNSEKNLIEKNNLAPINGSELSNSEPIINTNNKSKSTSQIKNNDTINIHENKALVDKILINKSIDSLEKIEKKHFIEMNKQSNSKPFKIKSFEIGILAGYAGSKPREVNKQYGYITGLQANIFFKNKLSVSANLDYINLTFEHDSYEATDLPQINPPSPDDVLKDITVIKPYFNYYLGLNYSPFTWNLRPFFGFGFSGLMRLEPTNNYQFENTKTKEETNTINNTYSKVNTFPNYNVRLGLEYPIYYPLIWKIEGTYTLNSNNKYKYQPLYNIKTGVAIRF</sequence>
<evidence type="ECO:0000313" key="2">
    <source>
        <dbReference type="EMBL" id="MBK9718640.1"/>
    </source>
</evidence>
<proteinExistence type="predicted"/>
<comment type="caution">
    <text evidence="2">The sequence shown here is derived from an EMBL/GenBank/DDBJ whole genome shotgun (WGS) entry which is preliminary data.</text>
</comment>
<feature type="transmembrane region" description="Helical" evidence="1">
    <location>
        <begin position="44"/>
        <end position="62"/>
    </location>
</feature>
<dbReference type="EMBL" id="JADKFW010000012">
    <property type="protein sequence ID" value="MBK9718640.1"/>
    <property type="molecule type" value="Genomic_DNA"/>
</dbReference>
<reference evidence="2 3" key="1">
    <citation type="submission" date="2020-10" db="EMBL/GenBank/DDBJ databases">
        <title>Connecting structure to function with the recovery of over 1000 high-quality activated sludge metagenome-assembled genomes encoding full-length rRNA genes using long-read sequencing.</title>
        <authorList>
            <person name="Singleton C.M."/>
            <person name="Petriglieri F."/>
            <person name="Kristensen J.M."/>
            <person name="Kirkegaard R.H."/>
            <person name="Michaelsen T.Y."/>
            <person name="Andersen M.H."/>
            <person name="Karst S.M."/>
            <person name="Dueholm M.S."/>
            <person name="Nielsen P.H."/>
            <person name="Albertsen M."/>
        </authorList>
    </citation>
    <scope>NUCLEOTIDE SEQUENCE [LARGE SCALE GENOMIC DNA]</scope>
    <source>
        <strain evidence="2">Ribe_18-Q3-R11-54_BAT3C.373</strain>
    </source>
</reference>
<evidence type="ECO:0000256" key="1">
    <source>
        <dbReference type="SAM" id="Phobius"/>
    </source>
</evidence>
<dbReference type="AlphaFoldDB" id="A0A9D7SBK0"/>
<organism evidence="2 3">
    <name type="scientific">Candidatus Defluviibacterium haderslevense</name>
    <dbReference type="NCBI Taxonomy" id="2981993"/>
    <lineage>
        <taxon>Bacteria</taxon>
        <taxon>Pseudomonadati</taxon>
        <taxon>Bacteroidota</taxon>
        <taxon>Saprospiria</taxon>
        <taxon>Saprospirales</taxon>
        <taxon>Saprospiraceae</taxon>
        <taxon>Candidatus Defluviibacterium</taxon>
    </lineage>
</organism>
<accession>A0A9D7SBK0</accession>
<gene>
    <name evidence="2" type="ORF">IPO85_14230</name>
</gene>
<evidence type="ECO:0008006" key="4">
    <source>
        <dbReference type="Google" id="ProtNLM"/>
    </source>
</evidence>
<name>A0A9D7SBK0_9BACT</name>